<gene>
    <name evidence="6" type="ORF">BU23DRAFT_565449</name>
</gene>
<organism evidence="6 7">
    <name type="scientific">Bimuria novae-zelandiae CBS 107.79</name>
    <dbReference type="NCBI Taxonomy" id="1447943"/>
    <lineage>
        <taxon>Eukaryota</taxon>
        <taxon>Fungi</taxon>
        <taxon>Dikarya</taxon>
        <taxon>Ascomycota</taxon>
        <taxon>Pezizomycotina</taxon>
        <taxon>Dothideomycetes</taxon>
        <taxon>Pleosporomycetidae</taxon>
        <taxon>Pleosporales</taxon>
        <taxon>Massarineae</taxon>
        <taxon>Didymosphaeriaceae</taxon>
        <taxon>Bimuria</taxon>
    </lineage>
</organism>
<feature type="domain" description="RING-type" evidence="5">
    <location>
        <begin position="36"/>
        <end position="93"/>
    </location>
</feature>
<evidence type="ECO:0000313" key="6">
    <source>
        <dbReference type="EMBL" id="KAF1976765.1"/>
    </source>
</evidence>
<dbReference type="InterPro" id="IPR027370">
    <property type="entry name" value="Znf-RING_euk"/>
</dbReference>
<accession>A0A6A5VIF1</accession>
<dbReference type="SMART" id="SM00184">
    <property type="entry name" value="RING"/>
    <property type="match status" value="1"/>
</dbReference>
<dbReference type="Proteomes" id="UP000800036">
    <property type="component" value="Unassembled WGS sequence"/>
</dbReference>
<dbReference type="PROSITE" id="PS50089">
    <property type="entry name" value="ZF_RING_2"/>
    <property type="match status" value="1"/>
</dbReference>
<evidence type="ECO:0000256" key="4">
    <source>
        <dbReference type="PROSITE-ProRule" id="PRU00175"/>
    </source>
</evidence>
<dbReference type="Pfam" id="PF13445">
    <property type="entry name" value="zf-RING_UBOX"/>
    <property type="match status" value="1"/>
</dbReference>
<evidence type="ECO:0000256" key="3">
    <source>
        <dbReference type="ARBA" id="ARBA00022833"/>
    </source>
</evidence>
<keyword evidence="1" id="KW-0479">Metal-binding</keyword>
<dbReference type="UniPathway" id="UPA00143"/>
<name>A0A6A5VIF1_9PLEO</name>
<evidence type="ECO:0000313" key="7">
    <source>
        <dbReference type="Proteomes" id="UP000800036"/>
    </source>
</evidence>
<reference evidence="6" key="1">
    <citation type="journal article" date="2020" name="Stud. Mycol.">
        <title>101 Dothideomycetes genomes: a test case for predicting lifestyles and emergence of pathogens.</title>
        <authorList>
            <person name="Haridas S."/>
            <person name="Albert R."/>
            <person name="Binder M."/>
            <person name="Bloem J."/>
            <person name="Labutti K."/>
            <person name="Salamov A."/>
            <person name="Andreopoulos B."/>
            <person name="Baker S."/>
            <person name="Barry K."/>
            <person name="Bills G."/>
            <person name="Bluhm B."/>
            <person name="Cannon C."/>
            <person name="Castanera R."/>
            <person name="Culley D."/>
            <person name="Daum C."/>
            <person name="Ezra D."/>
            <person name="Gonzalez J."/>
            <person name="Henrissat B."/>
            <person name="Kuo A."/>
            <person name="Liang C."/>
            <person name="Lipzen A."/>
            <person name="Lutzoni F."/>
            <person name="Magnuson J."/>
            <person name="Mondo S."/>
            <person name="Nolan M."/>
            <person name="Ohm R."/>
            <person name="Pangilinan J."/>
            <person name="Park H.-J."/>
            <person name="Ramirez L."/>
            <person name="Alfaro M."/>
            <person name="Sun H."/>
            <person name="Tritt A."/>
            <person name="Yoshinaga Y."/>
            <person name="Zwiers L.-H."/>
            <person name="Turgeon B."/>
            <person name="Goodwin S."/>
            <person name="Spatafora J."/>
            <person name="Crous P."/>
            <person name="Grigoriev I."/>
        </authorList>
    </citation>
    <scope>NUCLEOTIDE SEQUENCE</scope>
    <source>
        <strain evidence="6">CBS 107.79</strain>
    </source>
</reference>
<dbReference type="SUPFAM" id="SSF57850">
    <property type="entry name" value="RING/U-box"/>
    <property type="match status" value="1"/>
</dbReference>
<dbReference type="EMBL" id="ML976665">
    <property type="protein sequence ID" value="KAF1976765.1"/>
    <property type="molecule type" value="Genomic_DNA"/>
</dbReference>
<dbReference type="AlphaFoldDB" id="A0A6A5VIF1"/>
<sequence length="253" mass="28971">MARFESRAAFLNFLRGIISFKLSTPQHSDRIDSIECFICREEYRAGVLDSHGETTALMFVDEPVALPCNHIFGLECILNWVLDGEGNTCPSCRDELYTRKEPLVDRQETLDELYYVYLSGWTAIAREGGRVIWRYNKLNNPESMREVAVTNDYFMVDEFVETLLEEFPNIRLAPIPESYYVWELLGRDVEADALEGVNVTRLPDRSDEPAMEQTSVEREGAATLSTIIEQTETDGIDEHRLEVAVEKVTVSRD</sequence>
<keyword evidence="2 4" id="KW-0863">Zinc-finger</keyword>
<dbReference type="Gene3D" id="3.30.40.10">
    <property type="entry name" value="Zinc/RING finger domain, C3HC4 (zinc finger)"/>
    <property type="match status" value="1"/>
</dbReference>
<proteinExistence type="predicted"/>
<dbReference type="InterPro" id="IPR013083">
    <property type="entry name" value="Znf_RING/FYVE/PHD"/>
</dbReference>
<dbReference type="OrthoDB" id="5396564at2759"/>
<dbReference type="GO" id="GO:0008270">
    <property type="term" value="F:zinc ion binding"/>
    <property type="evidence" value="ECO:0007669"/>
    <property type="project" value="UniProtKB-KW"/>
</dbReference>
<dbReference type="GO" id="GO:0016567">
    <property type="term" value="P:protein ubiquitination"/>
    <property type="evidence" value="ECO:0007669"/>
    <property type="project" value="UniProtKB-UniPathway"/>
</dbReference>
<keyword evidence="3" id="KW-0862">Zinc</keyword>
<dbReference type="InterPro" id="IPR001841">
    <property type="entry name" value="Znf_RING"/>
</dbReference>
<evidence type="ECO:0000259" key="5">
    <source>
        <dbReference type="PROSITE" id="PS50089"/>
    </source>
</evidence>
<evidence type="ECO:0000256" key="2">
    <source>
        <dbReference type="ARBA" id="ARBA00022771"/>
    </source>
</evidence>
<evidence type="ECO:0000256" key="1">
    <source>
        <dbReference type="ARBA" id="ARBA00022723"/>
    </source>
</evidence>
<protein>
    <recommendedName>
        <fullName evidence="5">RING-type domain-containing protein</fullName>
    </recommendedName>
</protein>
<keyword evidence="7" id="KW-1185">Reference proteome</keyword>